<gene>
    <name evidence="1" type="ORF">UFOPK3124_00477</name>
</gene>
<dbReference type="AlphaFoldDB" id="A0A6J6YRU6"/>
<accession>A0A6J6YRU6</accession>
<evidence type="ECO:0000313" key="1">
    <source>
        <dbReference type="EMBL" id="CAB4812172.1"/>
    </source>
</evidence>
<reference evidence="1" key="1">
    <citation type="submission" date="2020-05" db="EMBL/GenBank/DDBJ databases">
        <authorList>
            <person name="Chiriac C."/>
            <person name="Salcher M."/>
            <person name="Ghai R."/>
            <person name="Kavagutti S V."/>
        </authorList>
    </citation>
    <scope>NUCLEOTIDE SEQUENCE</scope>
</reference>
<proteinExistence type="predicted"/>
<name>A0A6J6YRU6_9ZZZZ</name>
<sequence>MKFVTFSAGSLVLNKVSKNLTKVAKKSLAFEEVNNWNFNELAQVAPEECALILQEFVLSNTGFGWWAWKPLLIDIEMQRASENDLILYMDAGNTFKKNLNLKEFTTSLELSKKYFDLVVTTVDGAGTRQFGSEEFKWTKPDVLNLLKKIEDQKTSQYAASWILIRKNKQTCSLIREWKELSFANKFENINENYGHAQKLNSHIAHRHDQSLFSVALKNSELVSKNKNRELEVAQNLLSSNIEVSRNRTPFDFKSSNLIILKIKQIFYYSYILENKIKKYKSYRKIIVLFYRLLKNS</sequence>
<organism evidence="1">
    <name type="scientific">freshwater metagenome</name>
    <dbReference type="NCBI Taxonomy" id="449393"/>
    <lineage>
        <taxon>unclassified sequences</taxon>
        <taxon>metagenomes</taxon>
        <taxon>ecological metagenomes</taxon>
    </lineage>
</organism>
<dbReference type="EMBL" id="CAFAAY010000023">
    <property type="protein sequence ID" value="CAB4812172.1"/>
    <property type="molecule type" value="Genomic_DNA"/>
</dbReference>
<protein>
    <submittedName>
        <fullName evidence="1">Unannotated protein</fullName>
    </submittedName>
</protein>